<keyword evidence="1" id="KW-0732">Signal</keyword>
<gene>
    <name evidence="3" type="ORF">ACFSW8_06570</name>
</gene>
<accession>A0ABW4Z9I1</accession>
<evidence type="ECO:0000313" key="3">
    <source>
        <dbReference type="EMBL" id="MFD2158555.1"/>
    </source>
</evidence>
<sequence>MIKKHLSLAALAACTAAGFQSASAATIAITNHSFESAVTNSVGTTPTGWTAEAAGGLVNLDASDVSYTDNTNGLDGAQVAFWTSGSDIAGRGLSQVLSGEKALDNTTYTLTLGLGERNFTTRFSGLTIELRLADDTVLGSAQFGLNDVTFATAAENGEVVDVSANFNLADVDNTQDLKVVLLAGGGTSGGSTGRQSIDIDNVRLEYTAIPEPSATALLGLGGMTLLLRRRR</sequence>
<dbReference type="RefSeq" id="WP_377086674.1">
    <property type="nucleotide sequence ID" value="NZ_JBHSJL010000014.1"/>
</dbReference>
<reference evidence="4" key="1">
    <citation type="journal article" date="2019" name="Int. J. Syst. Evol. Microbiol.">
        <title>The Global Catalogue of Microorganisms (GCM) 10K type strain sequencing project: providing services to taxonomists for standard genome sequencing and annotation.</title>
        <authorList>
            <consortium name="The Broad Institute Genomics Platform"/>
            <consortium name="The Broad Institute Genome Sequencing Center for Infectious Disease"/>
            <person name="Wu L."/>
            <person name="Ma J."/>
        </authorList>
    </citation>
    <scope>NUCLEOTIDE SEQUENCE [LARGE SCALE GENOMIC DNA]</scope>
    <source>
        <strain evidence="4">CCUG 57942</strain>
    </source>
</reference>
<dbReference type="Proteomes" id="UP001597389">
    <property type="component" value="Unassembled WGS sequence"/>
</dbReference>
<dbReference type="InterPro" id="IPR013424">
    <property type="entry name" value="Ice-binding_C"/>
</dbReference>
<feature type="signal peptide" evidence="1">
    <location>
        <begin position="1"/>
        <end position="24"/>
    </location>
</feature>
<dbReference type="Pfam" id="PF22825">
    <property type="entry name" value="HpiC1-like"/>
    <property type="match status" value="1"/>
</dbReference>
<keyword evidence="4" id="KW-1185">Reference proteome</keyword>
<evidence type="ECO:0000313" key="4">
    <source>
        <dbReference type="Proteomes" id="UP001597389"/>
    </source>
</evidence>
<dbReference type="EMBL" id="JBHUJB010000028">
    <property type="protein sequence ID" value="MFD2158555.1"/>
    <property type="molecule type" value="Genomic_DNA"/>
</dbReference>
<feature type="domain" description="Ice-binding protein C-terminal" evidence="2">
    <location>
        <begin position="208"/>
        <end position="230"/>
    </location>
</feature>
<evidence type="ECO:0000259" key="2">
    <source>
        <dbReference type="Pfam" id="PF07589"/>
    </source>
</evidence>
<dbReference type="InterPro" id="IPR054720">
    <property type="entry name" value="HpiC1"/>
</dbReference>
<dbReference type="NCBIfam" id="TIGR02595">
    <property type="entry name" value="PEP_CTERM"/>
    <property type="match status" value="1"/>
</dbReference>
<feature type="chain" id="PRO_5047305682" evidence="1">
    <location>
        <begin position="25"/>
        <end position="231"/>
    </location>
</feature>
<dbReference type="Pfam" id="PF07589">
    <property type="entry name" value="PEP-CTERM"/>
    <property type="match status" value="1"/>
</dbReference>
<protein>
    <submittedName>
        <fullName evidence="3">PEP-CTERM sorting domain-containing protein</fullName>
    </submittedName>
</protein>
<comment type="caution">
    <text evidence="3">The sequence shown here is derived from an EMBL/GenBank/DDBJ whole genome shotgun (WGS) entry which is preliminary data.</text>
</comment>
<proteinExistence type="predicted"/>
<evidence type="ECO:0000256" key="1">
    <source>
        <dbReference type="SAM" id="SignalP"/>
    </source>
</evidence>
<organism evidence="3 4">
    <name type="scientific">Rubritalea tangerina</name>
    <dbReference type="NCBI Taxonomy" id="430798"/>
    <lineage>
        <taxon>Bacteria</taxon>
        <taxon>Pseudomonadati</taxon>
        <taxon>Verrucomicrobiota</taxon>
        <taxon>Verrucomicrobiia</taxon>
        <taxon>Verrucomicrobiales</taxon>
        <taxon>Rubritaleaceae</taxon>
        <taxon>Rubritalea</taxon>
    </lineage>
</organism>
<name>A0ABW4Z9I1_9BACT</name>